<dbReference type="Proteomes" id="UP000757540">
    <property type="component" value="Unassembled WGS sequence"/>
</dbReference>
<name>A0ABX1ZZN4_9MICO</name>
<keyword evidence="1" id="KW-0689">Ribosomal protein</keyword>
<organism evidence="1 2">
    <name type="scientific">Isoptericola halotolerans</name>
    <dbReference type="NCBI Taxonomy" id="300560"/>
    <lineage>
        <taxon>Bacteria</taxon>
        <taxon>Bacillati</taxon>
        <taxon>Actinomycetota</taxon>
        <taxon>Actinomycetes</taxon>
        <taxon>Micrococcales</taxon>
        <taxon>Promicromonosporaceae</taxon>
        <taxon>Isoptericola</taxon>
    </lineage>
</organism>
<dbReference type="GO" id="GO:0005840">
    <property type="term" value="C:ribosome"/>
    <property type="evidence" value="ECO:0007669"/>
    <property type="project" value="UniProtKB-KW"/>
</dbReference>
<comment type="caution">
    <text evidence="1">The sequence shown here is derived from an EMBL/GenBank/DDBJ whole genome shotgun (WGS) entry which is preliminary data.</text>
</comment>
<gene>
    <name evidence="1" type="ORF">HDG69_000457</name>
</gene>
<dbReference type="EMBL" id="JABEZU010000001">
    <property type="protein sequence ID" value="NOV95904.1"/>
    <property type="molecule type" value="Genomic_DNA"/>
</dbReference>
<accession>A0ABX1ZZN4</accession>
<reference evidence="1 2" key="1">
    <citation type="submission" date="2020-05" db="EMBL/GenBank/DDBJ databases">
        <title>Genomic Encyclopedia of Type Strains, Phase III (KMG-III): the genomes of soil and plant-associated and newly described type strains.</title>
        <authorList>
            <person name="Whitman W."/>
        </authorList>
    </citation>
    <scope>NUCLEOTIDE SEQUENCE [LARGE SCALE GENOMIC DNA]</scope>
    <source>
        <strain evidence="1 2">KCTC 19046</strain>
    </source>
</reference>
<dbReference type="Pfam" id="PF20120">
    <property type="entry name" value="DUF6510"/>
    <property type="match status" value="1"/>
</dbReference>
<sequence length="80" mass="8236">MLDGNVLAGSLAEVWALDVTVATGRCAGCADVAVLARAVVFDHPMGQVVRCRGCGGVLMVVVERPDGVQVSARGLAWVRG</sequence>
<evidence type="ECO:0000313" key="1">
    <source>
        <dbReference type="EMBL" id="NOV95904.1"/>
    </source>
</evidence>
<protein>
    <submittedName>
        <fullName evidence="1">Ribosomal protein S27E</fullName>
    </submittedName>
</protein>
<proteinExistence type="predicted"/>
<keyword evidence="2" id="KW-1185">Reference proteome</keyword>
<keyword evidence="1" id="KW-0687">Ribonucleoprotein</keyword>
<dbReference type="RefSeq" id="WP_171782165.1">
    <property type="nucleotide sequence ID" value="NZ_BAAAML010000002.1"/>
</dbReference>
<evidence type="ECO:0000313" key="2">
    <source>
        <dbReference type="Proteomes" id="UP000757540"/>
    </source>
</evidence>
<dbReference type="InterPro" id="IPR045423">
    <property type="entry name" value="DUF6510"/>
</dbReference>